<reference evidence="2" key="1">
    <citation type="submission" date="2017-10" db="EMBL/GenBank/DDBJ databases">
        <title>Rapid genome shrinkage in a self-fertile nematode reveals novel sperm competition proteins.</title>
        <authorList>
            <person name="Yin D."/>
            <person name="Schwarz E.M."/>
            <person name="Thomas C.G."/>
            <person name="Felde R.L."/>
            <person name="Korf I.F."/>
            <person name="Cutter A.D."/>
            <person name="Schartner C.M."/>
            <person name="Ralston E.J."/>
            <person name="Meyer B.J."/>
            <person name="Haag E.S."/>
        </authorList>
    </citation>
    <scope>NUCLEOTIDE SEQUENCE [LARGE SCALE GENOMIC DNA]</scope>
    <source>
        <strain evidence="2">JU1422</strain>
    </source>
</reference>
<protein>
    <submittedName>
        <fullName evidence="1">Uncharacterized protein</fullName>
    </submittedName>
</protein>
<dbReference type="AlphaFoldDB" id="A0A2G5STM7"/>
<proteinExistence type="predicted"/>
<accession>A0A2G5STM7</accession>
<evidence type="ECO:0000313" key="1">
    <source>
        <dbReference type="EMBL" id="PIC18484.1"/>
    </source>
</evidence>
<sequence length="144" mass="16303">MGSPIVLFGLADYVRQPSRMSTLEIAAIEPLMDSNKKKLEDMKDFAEMVQTFSEKIGGSAGAQRLDPIVLFVKNYLRYYSLELLDQVSAVQFKNSRVFFEKNMSGLSKKFEKLNNAYISVFDEEQIANYAIAALQDILGEAHDF</sequence>
<name>A0A2G5STM7_9PELO</name>
<comment type="caution">
    <text evidence="1">The sequence shown here is derived from an EMBL/GenBank/DDBJ whole genome shotgun (WGS) entry which is preliminary data.</text>
</comment>
<keyword evidence="2" id="KW-1185">Reference proteome</keyword>
<dbReference type="Proteomes" id="UP000230233">
    <property type="component" value="Chromosome X"/>
</dbReference>
<gene>
    <name evidence="1" type="primary">Cni-W01C8.1</name>
    <name evidence="1" type="synonym">Cnig_chr_X.g24358</name>
    <name evidence="1" type="ORF">B9Z55_024358</name>
</gene>
<organism evidence="1 2">
    <name type="scientific">Caenorhabditis nigoni</name>
    <dbReference type="NCBI Taxonomy" id="1611254"/>
    <lineage>
        <taxon>Eukaryota</taxon>
        <taxon>Metazoa</taxon>
        <taxon>Ecdysozoa</taxon>
        <taxon>Nematoda</taxon>
        <taxon>Chromadorea</taxon>
        <taxon>Rhabditida</taxon>
        <taxon>Rhabditina</taxon>
        <taxon>Rhabditomorpha</taxon>
        <taxon>Rhabditoidea</taxon>
        <taxon>Rhabditidae</taxon>
        <taxon>Peloderinae</taxon>
        <taxon>Caenorhabditis</taxon>
    </lineage>
</organism>
<dbReference type="OrthoDB" id="5837527at2759"/>
<evidence type="ECO:0000313" key="2">
    <source>
        <dbReference type="Proteomes" id="UP000230233"/>
    </source>
</evidence>
<dbReference type="EMBL" id="PDUG01000006">
    <property type="protein sequence ID" value="PIC18484.1"/>
    <property type="molecule type" value="Genomic_DNA"/>
</dbReference>